<dbReference type="PANTHER" id="PTHR35400">
    <property type="entry name" value="SLR1083 PROTEIN"/>
    <property type="match status" value="1"/>
</dbReference>
<evidence type="ECO:0000313" key="2">
    <source>
        <dbReference type="EMBL" id="RZT79051.1"/>
    </source>
</evidence>
<dbReference type="InterPro" id="IPR012296">
    <property type="entry name" value="Nuclease_put_TT1808"/>
</dbReference>
<sequence length="208" mass="22528">MLRNGRTTGCHHHGNHVANRYDAPMSSEAVGRYMPPVVTLDDLTAMMAEDENHRYEISPEGVVSIMPPPGYAHAIIATRLMVWLAQGGVPADRIAQAVGLRIPGRDGGVGGRIPDLVVWSKAQSDGVWLPVADVLLVVEIVSPGSEGVDTVTKRSEYAAAGIPQYWVVDQDAAQTVTMHRLDGERYVARATMPLAWVLNTSLEEHDLG</sequence>
<keyword evidence="2" id="KW-0540">Nuclease</keyword>
<dbReference type="Gene3D" id="3.90.1570.10">
    <property type="entry name" value="tt1808, chain A"/>
    <property type="match status" value="1"/>
</dbReference>
<dbReference type="GO" id="GO:0004519">
    <property type="term" value="F:endonuclease activity"/>
    <property type="evidence" value="ECO:0007669"/>
    <property type="project" value="UniProtKB-KW"/>
</dbReference>
<evidence type="ECO:0000313" key="3">
    <source>
        <dbReference type="Proteomes" id="UP000293781"/>
    </source>
</evidence>
<keyword evidence="2" id="KW-0255">Endonuclease</keyword>
<dbReference type="InterPro" id="IPR011335">
    <property type="entry name" value="Restrct_endonuc-II-like"/>
</dbReference>
<gene>
    <name evidence="2" type="ORF">EV382_2247</name>
</gene>
<dbReference type="SUPFAM" id="SSF52980">
    <property type="entry name" value="Restriction endonuclease-like"/>
    <property type="match status" value="1"/>
</dbReference>
<protein>
    <submittedName>
        <fullName evidence="2">Uma2 family endonuclease</fullName>
    </submittedName>
</protein>
<comment type="caution">
    <text evidence="2">The sequence shown here is derived from an EMBL/GenBank/DDBJ whole genome shotgun (WGS) entry which is preliminary data.</text>
</comment>
<organism evidence="2 3">
    <name type="scientific">Micromonospora violae</name>
    <dbReference type="NCBI Taxonomy" id="1278207"/>
    <lineage>
        <taxon>Bacteria</taxon>
        <taxon>Bacillati</taxon>
        <taxon>Actinomycetota</taxon>
        <taxon>Actinomycetes</taxon>
        <taxon>Micromonosporales</taxon>
        <taxon>Micromonosporaceae</taxon>
        <taxon>Micromonospora</taxon>
    </lineage>
</organism>
<dbReference type="Proteomes" id="UP000293781">
    <property type="component" value="Unassembled WGS sequence"/>
</dbReference>
<evidence type="ECO:0000259" key="1">
    <source>
        <dbReference type="Pfam" id="PF05685"/>
    </source>
</evidence>
<proteinExistence type="predicted"/>
<dbReference type="AlphaFoldDB" id="A0A4Q7UFV1"/>
<dbReference type="CDD" id="cd06260">
    <property type="entry name" value="DUF820-like"/>
    <property type="match status" value="1"/>
</dbReference>
<keyword evidence="2" id="KW-0378">Hydrolase</keyword>
<name>A0A4Q7UFV1_9ACTN</name>
<dbReference type="PANTHER" id="PTHR35400:SF3">
    <property type="entry name" value="SLL1072 PROTEIN"/>
    <property type="match status" value="1"/>
</dbReference>
<reference evidence="2 3" key="1">
    <citation type="submission" date="2019-02" db="EMBL/GenBank/DDBJ databases">
        <title>Sequencing the genomes of 1000 actinobacteria strains.</title>
        <authorList>
            <person name="Klenk H.-P."/>
        </authorList>
    </citation>
    <scope>NUCLEOTIDE SEQUENCE [LARGE SCALE GENOMIC DNA]</scope>
    <source>
        <strain evidence="2 3">DSM 45888</strain>
    </source>
</reference>
<feature type="domain" description="Putative restriction endonuclease" evidence="1">
    <location>
        <begin position="45"/>
        <end position="198"/>
    </location>
</feature>
<dbReference type="EMBL" id="SHKK01000001">
    <property type="protein sequence ID" value="RZT79051.1"/>
    <property type="molecule type" value="Genomic_DNA"/>
</dbReference>
<accession>A0A4Q7UFV1</accession>
<dbReference type="InterPro" id="IPR008538">
    <property type="entry name" value="Uma2"/>
</dbReference>
<dbReference type="Pfam" id="PF05685">
    <property type="entry name" value="Uma2"/>
    <property type="match status" value="1"/>
</dbReference>
<keyword evidence="3" id="KW-1185">Reference proteome</keyword>